<keyword evidence="2" id="KW-1185">Reference proteome</keyword>
<evidence type="ECO:0000313" key="1">
    <source>
        <dbReference type="EMBL" id="CAI8586783.1"/>
    </source>
</evidence>
<dbReference type="Proteomes" id="UP001157006">
    <property type="component" value="Chromosome 1L"/>
</dbReference>
<evidence type="ECO:0000313" key="2">
    <source>
        <dbReference type="Proteomes" id="UP001157006"/>
    </source>
</evidence>
<reference evidence="1 2" key="1">
    <citation type="submission" date="2023-01" db="EMBL/GenBank/DDBJ databases">
        <authorList>
            <person name="Kreplak J."/>
        </authorList>
    </citation>
    <scope>NUCLEOTIDE SEQUENCE [LARGE SCALE GENOMIC DNA]</scope>
</reference>
<sequence length="183" mass="21145">MLYQKGEDRPIMGFAQWSPTKSPPLDSSSICYLSNKQTKNGERKKESKTQRIERDLGLNRLCPFNSSLKHELSPSLYGGRGSEHSNISSLDHCRDFYTAPPFNPQSQLSAFFAYDIDDVLKLYNDSIMMMKLIRSCLRMPVADRLRKTMEEVVVVVADEEVLKMMRELREACKQFQEFVMDES</sequence>
<dbReference type="EMBL" id="OX451736">
    <property type="protein sequence ID" value="CAI8586783.1"/>
    <property type="molecule type" value="Genomic_DNA"/>
</dbReference>
<organism evidence="1 2">
    <name type="scientific">Vicia faba</name>
    <name type="common">Broad bean</name>
    <name type="synonym">Faba vulgaris</name>
    <dbReference type="NCBI Taxonomy" id="3906"/>
    <lineage>
        <taxon>Eukaryota</taxon>
        <taxon>Viridiplantae</taxon>
        <taxon>Streptophyta</taxon>
        <taxon>Embryophyta</taxon>
        <taxon>Tracheophyta</taxon>
        <taxon>Spermatophyta</taxon>
        <taxon>Magnoliopsida</taxon>
        <taxon>eudicotyledons</taxon>
        <taxon>Gunneridae</taxon>
        <taxon>Pentapetalae</taxon>
        <taxon>rosids</taxon>
        <taxon>fabids</taxon>
        <taxon>Fabales</taxon>
        <taxon>Fabaceae</taxon>
        <taxon>Papilionoideae</taxon>
        <taxon>50 kb inversion clade</taxon>
        <taxon>NPAAA clade</taxon>
        <taxon>Hologalegina</taxon>
        <taxon>IRL clade</taxon>
        <taxon>Fabeae</taxon>
        <taxon>Vicia</taxon>
    </lineage>
</organism>
<name>A0AAV0YPQ1_VICFA</name>
<dbReference type="AlphaFoldDB" id="A0AAV0YPQ1"/>
<proteinExistence type="predicted"/>
<gene>
    <name evidence="1" type="ORF">VFH_I270120</name>
</gene>
<accession>A0AAV0YPQ1</accession>
<protein>
    <submittedName>
        <fullName evidence="1">Uncharacterized protein</fullName>
    </submittedName>
</protein>